<dbReference type="PANTHER" id="PTHR33223:SF10">
    <property type="entry name" value="AMINOTRANSFERASE-LIKE PLANT MOBILE DOMAIN-CONTAINING PROTEIN"/>
    <property type="match status" value="1"/>
</dbReference>
<feature type="region of interest" description="Disordered" evidence="1">
    <location>
        <begin position="26"/>
        <end position="46"/>
    </location>
</feature>
<dbReference type="Pfam" id="PF03732">
    <property type="entry name" value="Retrotrans_gag"/>
    <property type="match status" value="1"/>
</dbReference>
<evidence type="ECO:0000313" key="4">
    <source>
        <dbReference type="Proteomes" id="UP001187192"/>
    </source>
</evidence>
<dbReference type="EMBL" id="BTGU01000049">
    <property type="protein sequence ID" value="GMN54056.1"/>
    <property type="molecule type" value="Genomic_DNA"/>
</dbReference>
<sequence>MVRQILTVKNRHQKEGLNLRIKDFMADDQQNGPTQTNNAPNRCGRSSRTTVLEGRVEELAGNLQEVMNTMHQLRDQFIELVQIQRDNMQQNTVLAINGAVKNRQQYSERMDGRNWVPAESRSILNLGGNDKNVDLRHNLQARRVDHSQNYLVPTLTVQDAQRLAEQVRTLEPQMNLEHEEKAIITHPFTPEVMQVLLPDKFKMPQVPLYDGTTDPKDHLRRYNSHMSLYVVPGEIACRAFDSTLIGAAARWFRKLRPNTIGSWADLYKAFSSHFVGVNCLPEPKEKLVTMYQGSNETLKSWIKRYTAEVSKTEDCTDKTALIGALSSMRGDIAFQKDLDEEPAKSFKDFLKQAKKYINAEEIKFLRD</sequence>
<feature type="compositionally biased region" description="Polar residues" evidence="1">
    <location>
        <begin position="28"/>
        <end position="46"/>
    </location>
</feature>
<organism evidence="3 4">
    <name type="scientific">Ficus carica</name>
    <name type="common">Common fig</name>
    <dbReference type="NCBI Taxonomy" id="3494"/>
    <lineage>
        <taxon>Eukaryota</taxon>
        <taxon>Viridiplantae</taxon>
        <taxon>Streptophyta</taxon>
        <taxon>Embryophyta</taxon>
        <taxon>Tracheophyta</taxon>
        <taxon>Spermatophyta</taxon>
        <taxon>Magnoliopsida</taxon>
        <taxon>eudicotyledons</taxon>
        <taxon>Gunneridae</taxon>
        <taxon>Pentapetalae</taxon>
        <taxon>rosids</taxon>
        <taxon>fabids</taxon>
        <taxon>Rosales</taxon>
        <taxon>Moraceae</taxon>
        <taxon>Ficeae</taxon>
        <taxon>Ficus</taxon>
    </lineage>
</organism>
<dbReference type="PANTHER" id="PTHR33223">
    <property type="entry name" value="CCHC-TYPE DOMAIN-CONTAINING PROTEIN"/>
    <property type="match status" value="1"/>
</dbReference>
<comment type="caution">
    <text evidence="3">The sequence shown here is derived from an EMBL/GenBank/DDBJ whole genome shotgun (WGS) entry which is preliminary data.</text>
</comment>
<proteinExistence type="predicted"/>
<protein>
    <recommendedName>
        <fullName evidence="2">Retrotransposon gag domain-containing protein</fullName>
    </recommendedName>
</protein>
<name>A0AA88DF50_FICCA</name>
<accession>A0AA88DF50</accession>
<gene>
    <name evidence="3" type="ORF">TIFTF001_023195</name>
</gene>
<feature type="domain" description="Retrotransposon gag" evidence="2">
    <location>
        <begin position="240"/>
        <end position="323"/>
    </location>
</feature>
<dbReference type="Proteomes" id="UP001187192">
    <property type="component" value="Unassembled WGS sequence"/>
</dbReference>
<keyword evidence="4" id="KW-1185">Reference proteome</keyword>
<evidence type="ECO:0000313" key="3">
    <source>
        <dbReference type="EMBL" id="GMN54056.1"/>
    </source>
</evidence>
<dbReference type="AlphaFoldDB" id="A0AA88DF50"/>
<evidence type="ECO:0000256" key="1">
    <source>
        <dbReference type="SAM" id="MobiDB-lite"/>
    </source>
</evidence>
<reference evidence="3" key="1">
    <citation type="submission" date="2023-07" db="EMBL/GenBank/DDBJ databases">
        <title>draft genome sequence of fig (Ficus carica).</title>
        <authorList>
            <person name="Takahashi T."/>
            <person name="Nishimura K."/>
        </authorList>
    </citation>
    <scope>NUCLEOTIDE SEQUENCE</scope>
</reference>
<evidence type="ECO:0000259" key="2">
    <source>
        <dbReference type="Pfam" id="PF03732"/>
    </source>
</evidence>
<dbReference type="InterPro" id="IPR005162">
    <property type="entry name" value="Retrotrans_gag_dom"/>
</dbReference>